<accession>A0AAV6TZJ5</accession>
<keyword evidence="1" id="KW-0812">Transmembrane</keyword>
<comment type="caution">
    <text evidence="2">The sequence shown here is derived from an EMBL/GenBank/DDBJ whole genome shotgun (WGS) entry which is preliminary data.</text>
</comment>
<evidence type="ECO:0000313" key="2">
    <source>
        <dbReference type="EMBL" id="KAG8176973.1"/>
    </source>
</evidence>
<proteinExistence type="predicted"/>
<protein>
    <submittedName>
        <fullName evidence="2">Uncharacterized protein</fullName>
    </submittedName>
</protein>
<evidence type="ECO:0000256" key="1">
    <source>
        <dbReference type="SAM" id="Phobius"/>
    </source>
</evidence>
<dbReference type="EMBL" id="JAFNEN010000833">
    <property type="protein sequence ID" value="KAG8176973.1"/>
    <property type="molecule type" value="Genomic_DNA"/>
</dbReference>
<feature type="transmembrane region" description="Helical" evidence="1">
    <location>
        <begin position="73"/>
        <end position="90"/>
    </location>
</feature>
<organism evidence="2 3">
    <name type="scientific">Oedothorax gibbosus</name>
    <dbReference type="NCBI Taxonomy" id="931172"/>
    <lineage>
        <taxon>Eukaryota</taxon>
        <taxon>Metazoa</taxon>
        <taxon>Ecdysozoa</taxon>
        <taxon>Arthropoda</taxon>
        <taxon>Chelicerata</taxon>
        <taxon>Arachnida</taxon>
        <taxon>Araneae</taxon>
        <taxon>Araneomorphae</taxon>
        <taxon>Entelegynae</taxon>
        <taxon>Araneoidea</taxon>
        <taxon>Linyphiidae</taxon>
        <taxon>Erigoninae</taxon>
        <taxon>Oedothorax</taxon>
    </lineage>
</organism>
<name>A0AAV6TZJ5_9ARAC</name>
<dbReference type="Proteomes" id="UP000827092">
    <property type="component" value="Unassembled WGS sequence"/>
</dbReference>
<dbReference type="AlphaFoldDB" id="A0AAV6TZJ5"/>
<reference evidence="2 3" key="1">
    <citation type="journal article" date="2022" name="Nat. Ecol. Evol.">
        <title>A masculinizing supergene underlies an exaggerated male reproductive morph in a spider.</title>
        <authorList>
            <person name="Hendrickx F."/>
            <person name="De Corte Z."/>
            <person name="Sonet G."/>
            <person name="Van Belleghem S.M."/>
            <person name="Kostlbacher S."/>
            <person name="Vangestel C."/>
        </authorList>
    </citation>
    <scope>NUCLEOTIDE SEQUENCE [LARGE SCALE GENOMIC DNA]</scope>
    <source>
        <strain evidence="2">W744_W776</strain>
    </source>
</reference>
<keyword evidence="1" id="KW-1133">Transmembrane helix</keyword>
<gene>
    <name evidence="2" type="ORF">JTE90_024793</name>
</gene>
<keyword evidence="1" id="KW-0472">Membrane</keyword>
<keyword evidence="3" id="KW-1185">Reference proteome</keyword>
<evidence type="ECO:0000313" key="3">
    <source>
        <dbReference type="Proteomes" id="UP000827092"/>
    </source>
</evidence>
<sequence length="112" mass="12753">MKAPIACSYFSLNCLVRCRITVCVLDSNKLTTGLAEARQLALTSREKIIFPAEDEREKTLPVPIFTSSFGSLYFAYPPSIVFHTLFLFLWDIKVKRVNSYLIGTKCPDRLQD</sequence>